<sequence length="113" mass="12487">MKNYIVLFREPDGRLDDHTEEEISVHRKNWTTWLNKWGSAGNLAGGNSLTLEGRLITGDGTVITKGMHQVGEEIVGGFLLLKADDLDQATQIAASCPIYELGGYAEVRELQNQ</sequence>
<dbReference type="Proteomes" id="UP001324380">
    <property type="component" value="Chromosome"/>
</dbReference>
<keyword evidence="4" id="KW-1185">Reference proteome</keyword>
<dbReference type="InterPro" id="IPR005545">
    <property type="entry name" value="YCII"/>
</dbReference>
<evidence type="ECO:0000259" key="2">
    <source>
        <dbReference type="Pfam" id="PF03795"/>
    </source>
</evidence>
<dbReference type="Pfam" id="PF03795">
    <property type="entry name" value="YCII"/>
    <property type="match status" value="1"/>
</dbReference>
<feature type="domain" description="YCII-related" evidence="2">
    <location>
        <begin position="46"/>
        <end position="108"/>
    </location>
</feature>
<proteinExistence type="inferred from homology"/>
<dbReference type="Gene3D" id="3.30.70.1060">
    <property type="entry name" value="Dimeric alpha+beta barrel"/>
    <property type="match status" value="1"/>
</dbReference>
<dbReference type="SUPFAM" id="SSF54909">
    <property type="entry name" value="Dimeric alpha+beta barrel"/>
    <property type="match status" value="1"/>
</dbReference>
<protein>
    <submittedName>
        <fullName evidence="3">YciI family protein</fullName>
    </submittedName>
</protein>
<comment type="similarity">
    <text evidence="1">Belongs to the YciI family.</text>
</comment>
<dbReference type="RefSeq" id="WP_321565385.1">
    <property type="nucleotide sequence ID" value="NZ_CP139558.1"/>
</dbReference>
<organism evidence="3 4">
    <name type="scientific">Mucilaginibacter sabulilitoris</name>
    <dbReference type="NCBI Taxonomy" id="1173583"/>
    <lineage>
        <taxon>Bacteria</taxon>
        <taxon>Pseudomonadati</taxon>
        <taxon>Bacteroidota</taxon>
        <taxon>Sphingobacteriia</taxon>
        <taxon>Sphingobacteriales</taxon>
        <taxon>Sphingobacteriaceae</taxon>
        <taxon>Mucilaginibacter</taxon>
    </lineage>
</organism>
<evidence type="ECO:0000313" key="3">
    <source>
        <dbReference type="EMBL" id="WPU96286.1"/>
    </source>
</evidence>
<gene>
    <name evidence="3" type="ORF">SNE25_12230</name>
</gene>
<name>A0ABZ0TTH3_9SPHI</name>
<dbReference type="InterPro" id="IPR011008">
    <property type="entry name" value="Dimeric_a/b-barrel"/>
</dbReference>
<accession>A0ABZ0TTH3</accession>
<reference evidence="3 4" key="1">
    <citation type="submission" date="2023-11" db="EMBL/GenBank/DDBJ databases">
        <title>Analysis of the Genomes of Mucilaginibacter gossypii cycad 4 and M. sabulilitoris SNA2: microbes with the potential for plant growth promotion.</title>
        <authorList>
            <person name="Hirsch A.M."/>
            <person name="Humm E."/>
            <person name="Rubbi M."/>
            <person name="Del Vecchio G."/>
            <person name="Ha S.M."/>
            <person name="Pellegrini M."/>
            <person name="Gunsalus R.P."/>
        </authorList>
    </citation>
    <scope>NUCLEOTIDE SEQUENCE [LARGE SCALE GENOMIC DNA]</scope>
    <source>
        <strain evidence="3 4">SNA2</strain>
    </source>
</reference>
<evidence type="ECO:0000256" key="1">
    <source>
        <dbReference type="ARBA" id="ARBA00007689"/>
    </source>
</evidence>
<evidence type="ECO:0000313" key="4">
    <source>
        <dbReference type="Proteomes" id="UP001324380"/>
    </source>
</evidence>
<dbReference type="EMBL" id="CP139558">
    <property type="protein sequence ID" value="WPU96286.1"/>
    <property type="molecule type" value="Genomic_DNA"/>
</dbReference>